<evidence type="ECO:0000313" key="2">
    <source>
        <dbReference type="WBParaSite" id="JU765_v2.g5929.t1"/>
    </source>
</evidence>
<proteinExistence type="predicted"/>
<name>A0AC34RE68_9BILA</name>
<organism evidence="1 2">
    <name type="scientific">Panagrolaimus sp. JU765</name>
    <dbReference type="NCBI Taxonomy" id="591449"/>
    <lineage>
        <taxon>Eukaryota</taxon>
        <taxon>Metazoa</taxon>
        <taxon>Ecdysozoa</taxon>
        <taxon>Nematoda</taxon>
        <taxon>Chromadorea</taxon>
        <taxon>Rhabditida</taxon>
        <taxon>Tylenchina</taxon>
        <taxon>Panagrolaimomorpha</taxon>
        <taxon>Panagrolaimoidea</taxon>
        <taxon>Panagrolaimidae</taxon>
        <taxon>Panagrolaimus</taxon>
    </lineage>
</organism>
<dbReference type="Proteomes" id="UP000887576">
    <property type="component" value="Unplaced"/>
</dbReference>
<sequence length="171" mass="20205">MLDIMAKKKAWRHLFEEVNFFSRYKHFICLLCTTESEEDHLTFGSLVESKIRHLITFFERNQCVNLCHINPKKFKPLPNCELSVPYENPVVTLWFVGLELNKQMRKNIDLTNEIQQFSDLVLKQASMTGNYKSTMIVRPFYVRGKDLKNWIPESEVTRGVKYQARKTTVQP</sequence>
<evidence type="ECO:0000313" key="1">
    <source>
        <dbReference type="Proteomes" id="UP000887576"/>
    </source>
</evidence>
<dbReference type="WBParaSite" id="JU765_v2.g5929.t1">
    <property type="protein sequence ID" value="JU765_v2.g5929.t1"/>
    <property type="gene ID" value="JU765_v2.g5929"/>
</dbReference>
<protein>
    <submittedName>
        <fullName evidence="2">Poly(A) polymerase RNA-binding domain-containing protein</fullName>
    </submittedName>
</protein>
<accession>A0AC34RE68</accession>
<reference evidence="2" key="1">
    <citation type="submission" date="2022-11" db="UniProtKB">
        <authorList>
            <consortium name="WormBaseParasite"/>
        </authorList>
    </citation>
    <scope>IDENTIFICATION</scope>
</reference>